<evidence type="ECO:0000313" key="2">
    <source>
        <dbReference type="EMBL" id="PHP53404.1"/>
    </source>
</evidence>
<dbReference type="Proteomes" id="UP000194577">
    <property type="component" value="Unassembled WGS sequence"/>
</dbReference>
<dbReference type="EMBL" id="MTPX02000019">
    <property type="protein sequence ID" value="PHP53404.1"/>
    <property type="molecule type" value="Genomic_DNA"/>
</dbReference>
<keyword evidence="1" id="KW-1133">Transmembrane helix</keyword>
<accession>A0ABX4MD66</accession>
<evidence type="ECO:0000313" key="3">
    <source>
        <dbReference type="Proteomes" id="UP000194577"/>
    </source>
</evidence>
<organism evidence="2 3">
    <name type="scientific">Actinomyces ruminis</name>
    <dbReference type="NCBI Taxonomy" id="1937003"/>
    <lineage>
        <taxon>Bacteria</taxon>
        <taxon>Bacillati</taxon>
        <taxon>Actinomycetota</taxon>
        <taxon>Actinomycetes</taxon>
        <taxon>Actinomycetales</taxon>
        <taxon>Actinomycetaceae</taxon>
        <taxon>Actinomyces</taxon>
    </lineage>
</organism>
<evidence type="ECO:0000256" key="1">
    <source>
        <dbReference type="SAM" id="Phobius"/>
    </source>
</evidence>
<proteinExistence type="predicted"/>
<sequence length="137" mass="14693">MAGAGLVLCVDIVWAANTAVGVYVVPALAMTVVLVLAAWPAAIVMVTEVRHAHVVSVVRLALVVVARKWYLSLLNLLVMVGTLLGLIAQPFLVAALGSGFLLHLVWANARWMVLPSITSKAVDAERRPVADRASYRR</sequence>
<keyword evidence="1" id="KW-0472">Membrane</keyword>
<name>A0ABX4MD66_9ACTO</name>
<gene>
    <name evidence="2" type="ORF">BW737_002605</name>
</gene>
<keyword evidence="3" id="KW-1185">Reference proteome</keyword>
<comment type="caution">
    <text evidence="2">The sequence shown here is derived from an EMBL/GenBank/DDBJ whole genome shotgun (WGS) entry which is preliminary data.</text>
</comment>
<reference evidence="2 3" key="1">
    <citation type="submission" date="2017-10" db="EMBL/GenBank/DDBJ databases">
        <title>Draft genome sequence of cellulolytic Actinomyces sp CtC72 isolated from cattle rumen fluid.</title>
        <authorList>
            <person name="Joshi A.J."/>
            <person name="Vasudevan G."/>
            <person name="Lanjekar V.B."/>
            <person name="Hivarkar S."/>
            <person name="Engineer A."/>
            <person name="Pore S.D."/>
            <person name="Dhakephalkar P.K."/>
            <person name="Dagar S."/>
        </authorList>
    </citation>
    <scope>NUCLEOTIDE SEQUENCE [LARGE SCALE GENOMIC DNA]</scope>
    <source>
        <strain evidence="3">CtC72</strain>
    </source>
</reference>
<protein>
    <recommendedName>
        <fullName evidence="4">ATP synthase I chain</fullName>
    </recommendedName>
</protein>
<feature type="transmembrane region" description="Helical" evidence="1">
    <location>
        <begin position="76"/>
        <end position="102"/>
    </location>
</feature>
<feature type="transmembrane region" description="Helical" evidence="1">
    <location>
        <begin position="25"/>
        <end position="45"/>
    </location>
</feature>
<keyword evidence="1" id="KW-0812">Transmembrane</keyword>
<evidence type="ECO:0008006" key="4">
    <source>
        <dbReference type="Google" id="ProtNLM"/>
    </source>
</evidence>